<evidence type="ECO:0000313" key="7">
    <source>
        <dbReference type="EMBL" id="TXG66679.1"/>
    </source>
</evidence>
<dbReference type="PROSITE" id="PS50966">
    <property type="entry name" value="ZF_SWIM"/>
    <property type="match status" value="1"/>
</dbReference>
<feature type="region of interest" description="Disordered" evidence="5">
    <location>
        <begin position="38"/>
        <end position="80"/>
    </location>
</feature>
<feature type="compositionally biased region" description="Polar residues" evidence="5">
    <location>
        <begin position="67"/>
        <end position="80"/>
    </location>
</feature>
<sequence length="506" mass="58004">MFRNRNLETIKIDVELQALAVADMLPEEIDANNLAFSSSESHNNSAKKVRQSTVEVVDLSTDDDGNNDVQSDSGTDSNDEQLSNAAFFTWNNDFMEQESSDDDDGVQRPGQGLRGRPYRQFAGGRVHLEVGQLFNNLNHFRLVLRDYVVAKNRVLNKAEKEHVTLYNSLYSYGVQYTIERFWPRSSNRYCVRHVIANLQSRFKGQLSGMYVWNAANSSNKNAFMEEMAKLNEVNERAHDWIMQIQLKNWCVHAFDTHVKSKHTTNNITESFNSWVDKYRRYPALMLLESLRRKMMKRMYKLLEDAQKWSSNLPPLVAKKLAERQDEGRFVIVLCASDTEYKVKEESKYFIVNLITRKCDCGLWEVSGTPCKHAMAVITAKRLSAEDYVHAYLTKAAYLRTYSYVIHPIPSQSQWPKVQYPEVLPPEKKRLPGRPKKKIGKGVLKSLQNRKGVAKESVHSMGSMDTTSGLVKGAKELQAKRERVVNSAAKIKRPENPLVPSEEPPEK</sequence>
<keyword evidence="3" id="KW-0862">Zinc</keyword>
<feature type="region of interest" description="Disordered" evidence="5">
    <location>
        <begin position="449"/>
        <end position="506"/>
    </location>
</feature>
<dbReference type="OrthoDB" id="687700at2759"/>
<keyword evidence="1" id="KW-0479">Metal-binding</keyword>
<evidence type="ECO:0000256" key="1">
    <source>
        <dbReference type="ARBA" id="ARBA00022723"/>
    </source>
</evidence>
<dbReference type="Proteomes" id="UP000323000">
    <property type="component" value="Chromosome 3"/>
</dbReference>
<name>A0A5C7ICS3_9ROSI</name>
<dbReference type="PANTHER" id="PTHR31973:SF187">
    <property type="entry name" value="MUTATOR TRANSPOSASE MUDRA PROTEIN"/>
    <property type="match status" value="1"/>
</dbReference>
<dbReference type="SMART" id="SM00575">
    <property type="entry name" value="ZnF_PMZ"/>
    <property type="match status" value="1"/>
</dbReference>
<feature type="domain" description="SWIM-type" evidence="6">
    <location>
        <begin position="349"/>
        <end position="381"/>
    </location>
</feature>
<dbReference type="GO" id="GO:0008270">
    <property type="term" value="F:zinc ion binding"/>
    <property type="evidence" value="ECO:0007669"/>
    <property type="project" value="UniProtKB-KW"/>
</dbReference>
<dbReference type="PANTHER" id="PTHR31973">
    <property type="entry name" value="POLYPROTEIN, PUTATIVE-RELATED"/>
    <property type="match status" value="1"/>
</dbReference>
<dbReference type="AlphaFoldDB" id="A0A5C7ICS3"/>
<protein>
    <recommendedName>
        <fullName evidence="6">SWIM-type domain-containing protein</fullName>
    </recommendedName>
</protein>
<evidence type="ECO:0000256" key="4">
    <source>
        <dbReference type="PROSITE-ProRule" id="PRU00325"/>
    </source>
</evidence>
<organism evidence="7 8">
    <name type="scientific">Acer yangbiense</name>
    <dbReference type="NCBI Taxonomy" id="1000413"/>
    <lineage>
        <taxon>Eukaryota</taxon>
        <taxon>Viridiplantae</taxon>
        <taxon>Streptophyta</taxon>
        <taxon>Embryophyta</taxon>
        <taxon>Tracheophyta</taxon>
        <taxon>Spermatophyta</taxon>
        <taxon>Magnoliopsida</taxon>
        <taxon>eudicotyledons</taxon>
        <taxon>Gunneridae</taxon>
        <taxon>Pentapetalae</taxon>
        <taxon>rosids</taxon>
        <taxon>malvids</taxon>
        <taxon>Sapindales</taxon>
        <taxon>Sapindaceae</taxon>
        <taxon>Hippocastanoideae</taxon>
        <taxon>Acereae</taxon>
        <taxon>Acer</taxon>
    </lineage>
</organism>
<dbReference type="EMBL" id="VAHF01000003">
    <property type="protein sequence ID" value="TXG66679.1"/>
    <property type="molecule type" value="Genomic_DNA"/>
</dbReference>
<evidence type="ECO:0000256" key="3">
    <source>
        <dbReference type="ARBA" id="ARBA00022833"/>
    </source>
</evidence>
<dbReference type="InterPro" id="IPR007527">
    <property type="entry name" value="Znf_SWIM"/>
</dbReference>
<keyword evidence="2 4" id="KW-0863">Zinc-finger</keyword>
<accession>A0A5C7ICS3</accession>
<evidence type="ECO:0000256" key="2">
    <source>
        <dbReference type="ARBA" id="ARBA00022771"/>
    </source>
</evidence>
<feature type="compositionally biased region" description="Basic and acidic residues" evidence="5">
    <location>
        <begin position="472"/>
        <end position="483"/>
    </location>
</feature>
<gene>
    <name evidence="7" type="ORF">EZV62_007954</name>
</gene>
<comment type="caution">
    <text evidence="7">The sequence shown here is derived from an EMBL/GenBank/DDBJ whole genome shotgun (WGS) entry which is preliminary data.</text>
</comment>
<evidence type="ECO:0000313" key="8">
    <source>
        <dbReference type="Proteomes" id="UP000323000"/>
    </source>
</evidence>
<dbReference type="InterPro" id="IPR006564">
    <property type="entry name" value="Znf_PMZ"/>
</dbReference>
<evidence type="ECO:0000256" key="5">
    <source>
        <dbReference type="SAM" id="MobiDB-lite"/>
    </source>
</evidence>
<evidence type="ECO:0000259" key="6">
    <source>
        <dbReference type="PROSITE" id="PS50966"/>
    </source>
</evidence>
<keyword evidence="8" id="KW-1185">Reference proteome</keyword>
<proteinExistence type="predicted"/>
<reference evidence="8" key="1">
    <citation type="journal article" date="2019" name="Gigascience">
        <title>De novo genome assembly of the endangered Acer yangbiense, a plant species with extremely small populations endemic to Yunnan Province, China.</title>
        <authorList>
            <person name="Yang J."/>
            <person name="Wariss H.M."/>
            <person name="Tao L."/>
            <person name="Zhang R."/>
            <person name="Yun Q."/>
            <person name="Hollingsworth P."/>
            <person name="Dao Z."/>
            <person name="Luo G."/>
            <person name="Guo H."/>
            <person name="Ma Y."/>
            <person name="Sun W."/>
        </authorList>
    </citation>
    <scope>NUCLEOTIDE SEQUENCE [LARGE SCALE GENOMIC DNA]</scope>
    <source>
        <strain evidence="8">cv. Malutang</strain>
    </source>
</reference>
<dbReference type="Pfam" id="PF04434">
    <property type="entry name" value="SWIM"/>
    <property type="match status" value="1"/>
</dbReference>